<dbReference type="SUPFAM" id="SSF53067">
    <property type="entry name" value="Actin-like ATPase domain"/>
    <property type="match status" value="1"/>
</dbReference>
<dbReference type="InterPro" id="IPR049382">
    <property type="entry name" value="FGGY_C_2"/>
</dbReference>
<keyword evidence="3 6" id="KW-0418">Kinase</keyword>
<protein>
    <submittedName>
        <fullName evidence="6">Carbohydrate kinase</fullName>
    </submittedName>
</protein>
<evidence type="ECO:0000313" key="7">
    <source>
        <dbReference type="Proteomes" id="UP001515660"/>
    </source>
</evidence>
<dbReference type="InterPro" id="IPR050406">
    <property type="entry name" value="FGGY_Carb_Kinase"/>
</dbReference>
<name>A0ABX0G4C5_9RHOB</name>
<feature type="domain" description="Carbohydrate kinase FGGY C-terminal" evidence="5">
    <location>
        <begin position="244"/>
        <end position="416"/>
    </location>
</feature>
<gene>
    <name evidence="6" type="ORF">G8O29_04685</name>
</gene>
<dbReference type="InterPro" id="IPR018484">
    <property type="entry name" value="FGGY_N"/>
</dbReference>
<dbReference type="Gene3D" id="3.30.420.40">
    <property type="match status" value="2"/>
</dbReference>
<comment type="similarity">
    <text evidence="1">Belongs to the FGGY kinase family.</text>
</comment>
<evidence type="ECO:0000256" key="2">
    <source>
        <dbReference type="ARBA" id="ARBA00022679"/>
    </source>
</evidence>
<accession>A0ABX0G4C5</accession>
<evidence type="ECO:0000256" key="3">
    <source>
        <dbReference type="ARBA" id="ARBA00022777"/>
    </source>
</evidence>
<evidence type="ECO:0000313" key="6">
    <source>
        <dbReference type="EMBL" id="NHB76040.1"/>
    </source>
</evidence>
<dbReference type="InterPro" id="IPR043129">
    <property type="entry name" value="ATPase_NBD"/>
</dbReference>
<dbReference type="CDD" id="cd07772">
    <property type="entry name" value="ASKHA_NBD_FGGY_NaCK-like"/>
    <property type="match status" value="1"/>
</dbReference>
<dbReference type="Pfam" id="PF00370">
    <property type="entry name" value="FGGY_N"/>
    <property type="match status" value="1"/>
</dbReference>
<dbReference type="EMBL" id="JAANHS010000002">
    <property type="protein sequence ID" value="NHB76040.1"/>
    <property type="molecule type" value="Genomic_DNA"/>
</dbReference>
<reference evidence="6 7" key="1">
    <citation type="journal article" date="2022" name="Microorganisms">
        <title>Genome Sequence and Characterization of a Xanthorhodopsin-Containing, Aerobic Anoxygenic Phototrophic Rhodobacter Species, Isolated from Mesophilic Conditions at Yellowstone National Park.</title>
        <authorList>
            <person name="Kyndt J.A."/>
            <person name="Robertson S."/>
            <person name="Shoffstall I.B."/>
            <person name="Ramaley R.F."/>
            <person name="Meyer T.E."/>
        </authorList>
    </citation>
    <scope>NUCLEOTIDE SEQUENCE [LARGE SCALE GENOMIC DNA]</scope>
    <source>
        <strain evidence="6 7">M37P</strain>
    </source>
</reference>
<evidence type="ECO:0000256" key="1">
    <source>
        <dbReference type="ARBA" id="ARBA00009156"/>
    </source>
</evidence>
<dbReference type="PANTHER" id="PTHR43095">
    <property type="entry name" value="SUGAR KINASE"/>
    <property type="match status" value="1"/>
</dbReference>
<dbReference type="PANTHER" id="PTHR43095:SF5">
    <property type="entry name" value="XYLULOSE KINASE"/>
    <property type="match status" value="1"/>
</dbReference>
<organism evidence="6 7">
    <name type="scientific">Rhodobacter calidifons</name>
    <dbReference type="NCBI Taxonomy" id="2715277"/>
    <lineage>
        <taxon>Bacteria</taxon>
        <taxon>Pseudomonadati</taxon>
        <taxon>Pseudomonadota</taxon>
        <taxon>Alphaproteobacteria</taxon>
        <taxon>Rhodobacterales</taxon>
        <taxon>Rhodobacter group</taxon>
        <taxon>Rhodobacter</taxon>
    </lineage>
</organism>
<proteinExistence type="inferred from homology"/>
<dbReference type="Pfam" id="PF21546">
    <property type="entry name" value="FGGY_C_2"/>
    <property type="match status" value="1"/>
</dbReference>
<evidence type="ECO:0000259" key="4">
    <source>
        <dbReference type="Pfam" id="PF00370"/>
    </source>
</evidence>
<dbReference type="GO" id="GO:0016301">
    <property type="term" value="F:kinase activity"/>
    <property type="evidence" value="ECO:0007669"/>
    <property type="project" value="UniProtKB-KW"/>
</dbReference>
<feature type="domain" description="Carbohydrate kinase FGGY N-terminal" evidence="4">
    <location>
        <begin position="6"/>
        <end position="238"/>
    </location>
</feature>
<dbReference type="Proteomes" id="UP001515660">
    <property type="component" value="Unassembled WGS sequence"/>
</dbReference>
<keyword evidence="2" id="KW-0808">Transferase</keyword>
<keyword evidence="7" id="KW-1185">Reference proteome</keyword>
<comment type="caution">
    <text evidence="6">The sequence shown here is derived from an EMBL/GenBank/DDBJ whole genome shotgun (WGS) entry which is preliminary data.</text>
</comment>
<evidence type="ECO:0000259" key="5">
    <source>
        <dbReference type="Pfam" id="PF21546"/>
    </source>
</evidence>
<sequence>MRRVAVLDIGKTNVKVLVVDLATGAEEVMARVPNAVVRDGRYPHHDLEALWGFALSGLRLAAARGVDAVSVTTHGAACVLVDADGGLALPMLDYEHDGPDALAAEYDAVRPGFAETGSPRLPVGLNVGAQLFWLSRAFPAEFAKARQVLMLAQYWSFRLSGVAASEATSLGCHTDLWNPWEGRFSSLVGRMGWEGLFPPVRKAADVLGPVLPEVAAATGLAAGTPVLCGIHDSNASLVPHLGKAPCGVISTGTWMIVMALGGRTVELDAGRDVLVNVNALGQPVPTARFMGGREVEEIMGGRIVEPSPDDLRVVLEGRVMAMPSLHPGTGPFPGKRFGLIGGEPEGGARMAAASFYAAMMGAECLSLVGAEGPVIVEGSFGGNLAFLRMLATATGRVVRGSGAGAGTGLGAALLAGPLQAGGVPAVEVHPESDALWTGYVRAWHEAVARW</sequence>
<dbReference type="RefSeq" id="WP_166402050.1">
    <property type="nucleotide sequence ID" value="NZ_JAANHS010000002.1"/>
</dbReference>